<dbReference type="STRING" id="67003.A0A1X0P6S5"/>
<dbReference type="CDD" id="cd08831">
    <property type="entry name" value="ArfGap_ArfGap2_3_like"/>
    <property type="match status" value="1"/>
</dbReference>
<sequence>MRSAVPKDSEEAKALVGSLRQHADNKVCFDCPQKNPSWCSATYGIFLCMDCSGRHRGLGVHLSFVRSADLDSWTPEEALRMALGGNAAARQFFKQHGCDDPKTRYTSPAAQMYRKRLDRLVGERVRGTTEEKPSESERVVTTGVSTEAKKEPEVTSVSSPVAQPSVINLPSKTGKKLGTSKKKGFGGAQKVEEGTIKETSDPVPETLLHDDVKSEEVHRPETDPVGGTTHSVSPGDRFRGLGNPAFQTEKLDSTPSANNGPDYSGVGSQSYQPQQAIRSDSGITGGNSGSGYSTSLQETLWQVSEAWDSLKETANRSREEWGNKVKEFLDDL</sequence>
<proteinExistence type="predicted"/>
<feature type="compositionally biased region" description="Polar residues" evidence="6">
    <location>
        <begin position="155"/>
        <end position="170"/>
    </location>
</feature>
<comment type="caution">
    <text evidence="8">The sequence shown here is derived from an EMBL/GenBank/DDBJ whole genome shotgun (WGS) entry which is preliminary data.</text>
</comment>
<dbReference type="Gene3D" id="1.10.220.150">
    <property type="entry name" value="Arf GTPase activating protein"/>
    <property type="match status" value="1"/>
</dbReference>
<dbReference type="AlphaFoldDB" id="A0A1X0P6S5"/>
<dbReference type="SMART" id="SM00105">
    <property type="entry name" value="ArfGap"/>
    <property type="match status" value="1"/>
</dbReference>
<dbReference type="PROSITE" id="PS50115">
    <property type="entry name" value="ARFGAP"/>
    <property type="match status" value="1"/>
</dbReference>
<dbReference type="GO" id="GO:0008270">
    <property type="term" value="F:zinc ion binding"/>
    <property type="evidence" value="ECO:0007669"/>
    <property type="project" value="UniProtKB-KW"/>
</dbReference>
<dbReference type="SUPFAM" id="SSF57863">
    <property type="entry name" value="ArfGap/RecO-like zinc finger"/>
    <property type="match status" value="1"/>
</dbReference>
<dbReference type="PANTHER" id="PTHR45686">
    <property type="entry name" value="ADP-RIBOSYLATION FACTOR GTPASE ACTIVATING PROTEIN 3, ISOFORM H-RELATED"/>
    <property type="match status" value="1"/>
</dbReference>
<dbReference type="OrthoDB" id="10266696at2759"/>
<feature type="compositionally biased region" description="Polar residues" evidence="6">
    <location>
        <begin position="253"/>
        <end position="278"/>
    </location>
</feature>
<gene>
    <name evidence="8" type="ORF">TM35_000045570</name>
</gene>
<keyword evidence="1" id="KW-0343">GTPase activation</keyword>
<feature type="compositionally biased region" description="Basic and acidic residues" evidence="6">
    <location>
        <begin position="123"/>
        <end position="138"/>
    </location>
</feature>
<keyword evidence="3 5" id="KW-0863">Zinc-finger</keyword>
<dbReference type="VEuPathDB" id="TriTrypDB:TM35_000045570"/>
<evidence type="ECO:0000313" key="9">
    <source>
        <dbReference type="Proteomes" id="UP000192257"/>
    </source>
</evidence>
<keyword evidence="9" id="KW-1185">Reference proteome</keyword>
<protein>
    <recommendedName>
        <fullName evidence="7">Arf-GAP domain-containing protein</fullName>
    </recommendedName>
</protein>
<evidence type="ECO:0000256" key="6">
    <source>
        <dbReference type="SAM" id="MobiDB-lite"/>
    </source>
</evidence>
<evidence type="ECO:0000256" key="1">
    <source>
        <dbReference type="ARBA" id="ARBA00022468"/>
    </source>
</evidence>
<dbReference type="InterPro" id="IPR038508">
    <property type="entry name" value="ArfGAP_dom_sf"/>
</dbReference>
<reference evidence="8 9" key="1">
    <citation type="submission" date="2017-03" db="EMBL/GenBank/DDBJ databases">
        <title>An alternative strategy for trypanosome survival in the mammalian bloodstream revealed through genome and transcriptome analysis of the ubiquitous bovine parasite Trypanosoma (Megatrypanum) theileri.</title>
        <authorList>
            <person name="Kelly S."/>
            <person name="Ivens A."/>
            <person name="Mott A."/>
            <person name="O'Neill E."/>
            <person name="Emms D."/>
            <person name="Macleod O."/>
            <person name="Voorheis P."/>
            <person name="Matthews J."/>
            <person name="Matthews K."/>
            <person name="Carrington M."/>
        </authorList>
    </citation>
    <scope>NUCLEOTIDE SEQUENCE [LARGE SCALE GENOMIC DNA]</scope>
    <source>
        <strain evidence="8">Edinburgh</strain>
    </source>
</reference>
<dbReference type="GO" id="GO:0000139">
    <property type="term" value="C:Golgi membrane"/>
    <property type="evidence" value="ECO:0007669"/>
    <property type="project" value="GOC"/>
</dbReference>
<feature type="domain" description="Arf-GAP" evidence="7">
    <location>
        <begin position="13"/>
        <end position="96"/>
    </location>
</feature>
<feature type="compositionally biased region" description="Basic and acidic residues" evidence="6">
    <location>
        <begin position="207"/>
        <end position="222"/>
    </location>
</feature>
<evidence type="ECO:0000256" key="5">
    <source>
        <dbReference type="PROSITE-ProRule" id="PRU00288"/>
    </source>
</evidence>
<dbReference type="GO" id="GO:0048205">
    <property type="term" value="P:COPI coating of Golgi vesicle"/>
    <property type="evidence" value="ECO:0007669"/>
    <property type="project" value="TreeGrafter"/>
</dbReference>
<dbReference type="PRINTS" id="PR00405">
    <property type="entry name" value="REVINTRACTNG"/>
</dbReference>
<feature type="compositionally biased region" description="Basic and acidic residues" evidence="6">
    <location>
        <begin position="190"/>
        <end position="200"/>
    </location>
</feature>
<accession>A0A1X0P6S5</accession>
<dbReference type="RefSeq" id="XP_028886409.1">
    <property type="nucleotide sequence ID" value="XM_029022751.1"/>
</dbReference>
<evidence type="ECO:0000313" key="8">
    <source>
        <dbReference type="EMBL" id="ORC92343.1"/>
    </source>
</evidence>
<evidence type="ECO:0000256" key="2">
    <source>
        <dbReference type="ARBA" id="ARBA00022723"/>
    </source>
</evidence>
<evidence type="ECO:0000259" key="7">
    <source>
        <dbReference type="PROSITE" id="PS50115"/>
    </source>
</evidence>
<evidence type="ECO:0000256" key="4">
    <source>
        <dbReference type="ARBA" id="ARBA00022833"/>
    </source>
</evidence>
<dbReference type="EMBL" id="NBCO01000004">
    <property type="protein sequence ID" value="ORC92343.1"/>
    <property type="molecule type" value="Genomic_DNA"/>
</dbReference>
<name>A0A1X0P6S5_9TRYP</name>
<feature type="region of interest" description="Disordered" evidence="6">
    <location>
        <begin position="123"/>
        <end position="294"/>
    </location>
</feature>
<dbReference type="GeneID" id="39982531"/>
<dbReference type="PANTHER" id="PTHR45686:SF24">
    <property type="entry name" value="FACTOR GTPASE ACTIVATING PROTEIN, PUTATIVE-RELATED"/>
    <property type="match status" value="1"/>
</dbReference>
<dbReference type="InterPro" id="IPR001164">
    <property type="entry name" value="ArfGAP_dom"/>
</dbReference>
<dbReference type="Proteomes" id="UP000192257">
    <property type="component" value="Unassembled WGS sequence"/>
</dbReference>
<feature type="compositionally biased region" description="Basic residues" evidence="6">
    <location>
        <begin position="173"/>
        <end position="184"/>
    </location>
</feature>
<dbReference type="GO" id="GO:0005096">
    <property type="term" value="F:GTPase activator activity"/>
    <property type="evidence" value="ECO:0007669"/>
    <property type="project" value="UniProtKB-KW"/>
</dbReference>
<keyword evidence="4" id="KW-0862">Zinc</keyword>
<organism evidence="8 9">
    <name type="scientific">Trypanosoma theileri</name>
    <dbReference type="NCBI Taxonomy" id="67003"/>
    <lineage>
        <taxon>Eukaryota</taxon>
        <taxon>Discoba</taxon>
        <taxon>Euglenozoa</taxon>
        <taxon>Kinetoplastea</taxon>
        <taxon>Metakinetoplastina</taxon>
        <taxon>Trypanosomatida</taxon>
        <taxon>Trypanosomatidae</taxon>
        <taxon>Trypanosoma</taxon>
    </lineage>
</organism>
<dbReference type="InterPro" id="IPR037278">
    <property type="entry name" value="ARFGAP/RecO"/>
</dbReference>
<evidence type="ECO:0000256" key="3">
    <source>
        <dbReference type="ARBA" id="ARBA00022771"/>
    </source>
</evidence>
<dbReference type="Pfam" id="PF01412">
    <property type="entry name" value="ArfGap"/>
    <property type="match status" value="1"/>
</dbReference>
<keyword evidence="2" id="KW-0479">Metal-binding</keyword>